<proteinExistence type="inferred from homology"/>
<keyword evidence="5" id="KW-1185">Reference proteome</keyword>
<dbReference type="InterPro" id="IPR009029">
    <property type="entry name" value="HMG_CoA_Rdtase_sub-bd_dom_sf"/>
</dbReference>
<dbReference type="Pfam" id="PF00368">
    <property type="entry name" value="HMG-CoA_red"/>
    <property type="match status" value="1"/>
</dbReference>
<dbReference type="PANTHER" id="PTHR10572:SF24">
    <property type="entry name" value="3-HYDROXY-3-METHYLGLUTARYL-COENZYME A REDUCTASE"/>
    <property type="match status" value="1"/>
</dbReference>
<dbReference type="EMBL" id="CABFNS010000880">
    <property type="protein sequence ID" value="VUC34278.1"/>
    <property type="molecule type" value="Genomic_DNA"/>
</dbReference>
<dbReference type="SUPFAM" id="SSF55035">
    <property type="entry name" value="NAD-binding domain of HMG-CoA reductase"/>
    <property type="match status" value="1"/>
</dbReference>
<dbReference type="Proteomes" id="UP000766486">
    <property type="component" value="Unassembled WGS sequence"/>
</dbReference>
<comment type="similarity">
    <text evidence="1">Belongs to the HMG-CoA reductase family.</text>
</comment>
<evidence type="ECO:0000313" key="5">
    <source>
        <dbReference type="Proteomes" id="UP000766486"/>
    </source>
</evidence>
<protein>
    <recommendedName>
        <fullName evidence="2">hydroxymethylglutaryl-CoA reductase (NADPH)</fullName>
        <ecNumber evidence="2">1.1.1.34</ecNumber>
    </recommendedName>
</protein>
<dbReference type="EC" id="1.1.1.34" evidence="2"/>
<evidence type="ECO:0000313" key="4">
    <source>
        <dbReference type="EMBL" id="VUC34278.1"/>
    </source>
</evidence>
<dbReference type="PROSITE" id="PS50065">
    <property type="entry name" value="HMG_COA_REDUCTASE_4"/>
    <property type="match status" value="1"/>
</dbReference>
<evidence type="ECO:0000256" key="3">
    <source>
        <dbReference type="ARBA" id="ARBA00023002"/>
    </source>
</evidence>
<evidence type="ECO:0000256" key="1">
    <source>
        <dbReference type="ARBA" id="ARBA00007661"/>
    </source>
</evidence>
<dbReference type="Gene3D" id="3.90.770.10">
    <property type="entry name" value="3-hydroxy-3-methylglutaryl-coenzyme A Reductase, Chain A, domain 2"/>
    <property type="match status" value="1"/>
</dbReference>
<keyword evidence="3" id="KW-0560">Oxidoreductase</keyword>
<dbReference type="PANTHER" id="PTHR10572">
    <property type="entry name" value="3-HYDROXY-3-METHYLGLUTARYL-COENZYME A REDUCTASE"/>
    <property type="match status" value="1"/>
</dbReference>
<dbReference type="SUPFAM" id="SSF56542">
    <property type="entry name" value="Substrate-binding domain of HMG-CoA reductase"/>
    <property type="match status" value="1"/>
</dbReference>
<dbReference type="InterPro" id="IPR002202">
    <property type="entry name" value="HMG_CoA_Rdtase"/>
</dbReference>
<name>A0ABY6UVP0_BIOOC</name>
<organism evidence="4 5">
    <name type="scientific">Bionectria ochroleuca</name>
    <name type="common">Gliocladium roseum</name>
    <dbReference type="NCBI Taxonomy" id="29856"/>
    <lineage>
        <taxon>Eukaryota</taxon>
        <taxon>Fungi</taxon>
        <taxon>Dikarya</taxon>
        <taxon>Ascomycota</taxon>
        <taxon>Pezizomycotina</taxon>
        <taxon>Sordariomycetes</taxon>
        <taxon>Hypocreomycetidae</taxon>
        <taxon>Hypocreales</taxon>
        <taxon>Bionectriaceae</taxon>
        <taxon>Clonostachys</taxon>
    </lineage>
</organism>
<gene>
    <name evidence="4" type="ORF">CLO192961_LOCUS378725</name>
</gene>
<dbReference type="InterPro" id="IPR023074">
    <property type="entry name" value="HMG_CoA_Rdtase_cat_sf"/>
</dbReference>
<accession>A0ABY6UVP0</accession>
<dbReference type="PROSITE" id="PS00318">
    <property type="entry name" value="HMG_COA_REDUCTASE_2"/>
    <property type="match status" value="1"/>
</dbReference>
<dbReference type="Gene3D" id="3.30.70.420">
    <property type="entry name" value="Hydroxymethylglutaryl-CoA reductase, class I/II, NAD/NADP-binding domain"/>
    <property type="match status" value="1"/>
</dbReference>
<dbReference type="PRINTS" id="PR00071">
    <property type="entry name" value="HMGCOARDTASE"/>
</dbReference>
<sequence length="378" mass="40847">MTSPGRQTRLDDLIRDLNLKHIPTKDVDHIRVENCIGFSKVPVGIAGPLRVSGAGLDGDIFAPLATYEPTLVASCSRGCKAFGDRGVQFEVLSEGMSRGPVFIFDDPGSAVKFAREFPALQDQFAQWASSTSRYVRLQQTKVHVIGSQTHVYCTFYCGGAAGQNMVTKATQFACDMLRKTYAVEFSIRDFFLEGQMASDKKPSWGNVKAARGIEVVCWGTIENDRCQEILGCTTQRLHHLLSTGKEGGIRNGQFGCNINTANIIAAMFISTGQDAGSTAEASWSHLTSEYSTETRELVMSLYIPSLPVGTVGGGTSYPTQKEALRIVQCDGLTMKGRLAGVIACFALALDVSTSAAVATDTFTESHMKLARGPRTAKL</sequence>
<reference evidence="4 5" key="1">
    <citation type="submission" date="2019-06" db="EMBL/GenBank/DDBJ databases">
        <authorList>
            <person name="Broberg M."/>
        </authorList>
    </citation>
    <scope>NUCLEOTIDE SEQUENCE [LARGE SCALE GENOMIC DNA]</scope>
</reference>
<evidence type="ECO:0000256" key="2">
    <source>
        <dbReference type="ARBA" id="ARBA00012999"/>
    </source>
</evidence>
<dbReference type="InterPro" id="IPR023076">
    <property type="entry name" value="HMG_CoA_Rdtase_CS"/>
</dbReference>
<dbReference type="InterPro" id="IPR009023">
    <property type="entry name" value="HMG_CoA_Rdtase_NAD(P)-bd_sf"/>
</dbReference>
<comment type="caution">
    <text evidence="4">The sequence shown here is derived from an EMBL/GenBank/DDBJ whole genome shotgun (WGS) entry which is preliminary data.</text>
</comment>